<keyword evidence="2" id="KW-1185">Reference proteome</keyword>
<reference evidence="1 2" key="1">
    <citation type="journal article" date="2021" name="Nat. Commun.">
        <title>Incipient diploidization of the medicinal plant Perilla within 10,000 years.</title>
        <authorList>
            <person name="Zhang Y."/>
            <person name="Shen Q."/>
            <person name="Leng L."/>
            <person name="Zhang D."/>
            <person name="Chen S."/>
            <person name="Shi Y."/>
            <person name="Ning Z."/>
            <person name="Chen S."/>
        </authorList>
    </citation>
    <scope>NUCLEOTIDE SEQUENCE [LARGE SCALE GENOMIC DNA]</scope>
    <source>
        <strain evidence="2">cv. PC099</strain>
    </source>
</reference>
<organism evidence="1 2">
    <name type="scientific">Perilla frutescens var. hirtella</name>
    <name type="common">Perilla citriodora</name>
    <name type="synonym">Perilla setoyensis</name>
    <dbReference type="NCBI Taxonomy" id="608512"/>
    <lineage>
        <taxon>Eukaryota</taxon>
        <taxon>Viridiplantae</taxon>
        <taxon>Streptophyta</taxon>
        <taxon>Embryophyta</taxon>
        <taxon>Tracheophyta</taxon>
        <taxon>Spermatophyta</taxon>
        <taxon>Magnoliopsida</taxon>
        <taxon>eudicotyledons</taxon>
        <taxon>Gunneridae</taxon>
        <taxon>Pentapetalae</taxon>
        <taxon>asterids</taxon>
        <taxon>lamiids</taxon>
        <taxon>Lamiales</taxon>
        <taxon>Lamiaceae</taxon>
        <taxon>Nepetoideae</taxon>
        <taxon>Elsholtzieae</taxon>
        <taxon>Perilla</taxon>
    </lineage>
</organism>
<gene>
    <name evidence="1" type="ORF">C2S53_011956</name>
</gene>
<evidence type="ECO:0000313" key="1">
    <source>
        <dbReference type="EMBL" id="KAH6820236.1"/>
    </source>
</evidence>
<dbReference type="AlphaFoldDB" id="A0AAD4IS97"/>
<evidence type="ECO:0000313" key="2">
    <source>
        <dbReference type="Proteomes" id="UP001190926"/>
    </source>
</evidence>
<dbReference type="EMBL" id="SDAM02004199">
    <property type="protein sequence ID" value="KAH6820236.1"/>
    <property type="molecule type" value="Genomic_DNA"/>
</dbReference>
<name>A0AAD4IS97_PERFH</name>
<accession>A0AAD4IS97</accession>
<proteinExistence type="predicted"/>
<comment type="caution">
    <text evidence="1">The sequence shown here is derived from an EMBL/GenBank/DDBJ whole genome shotgun (WGS) entry which is preliminary data.</text>
</comment>
<sequence length="79" mass="9010">MKCFMFVDEHREKKGVRAASDGLRQECVYQYQSQQAQLCQVKPEFGNAKLMNIYEAAVQFVDGSSIMEHSKRKSVAMAC</sequence>
<protein>
    <submittedName>
        <fullName evidence="1">Uncharacterized protein</fullName>
    </submittedName>
</protein>
<dbReference type="Proteomes" id="UP001190926">
    <property type="component" value="Unassembled WGS sequence"/>
</dbReference>